<feature type="transmembrane region" description="Helical" evidence="1">
    <location>
        <begin position="68"/>
        <end position="90"/>
    </location>
</feature>
<feature type="transmembrane region" description="Helical" evidence="1">
    <location>
        <begin position="136"/>
        <end position="155"/>
    </location>
</feature>
<keyword evidence="1" id="KW-1133">Transmembrane helix</keyword>
<feature type="transmembrane region" description="Helical" evidence="1">
    <location>
        <begin position="102"/>
        <end position="124"/>
    </location>
</feature>
<evidence type="ECO:0000313" key="2">
    <source>
        <dbReference type="EMBL" id="PJE68553.1"/>
    </source>
</evidence>
<keyword evidence="1" id="KW-0472">Membrane</keyword>
<feature type="transmembrane region" description="Helical" evidence="1">
    <location>
        <begin position="191"/>
        <end position="212"/>
    </location>
</feature>
<sequence length="269" mass="30437">MSKKFIPTSFFKKITKRQRFVATSLLLSAGLLTIQLMNISGRYAAISVLILLAYFFSAWSLAEGLNGIEWLTVLILPAFFTAGVGLFYFLMPSTWLMRLPVVLVYGLGFYGLLLTENIFSVAAIRTIQLLRSAQAVGFLLTLATSFFLYNTILAYRFDAWFNFFLIGLVSFPLTVQALWYINLEEKINKRIWFYSSAISLILAEMALVFSFWPVSVTVGSLALITTGYIILGLVQHHLSERLFQKTIREYIAIGVVILVIIFFTTHWGG</sequence>
<proteinExistence type="predicted"/>
<evidence type="ECO:0000313" key="3">
    <source>
        <dbReference type="Proteomes" id="UP000229500"/>
    </source>
</evidence>
<feature type="transmembrane region" description="Helical" evidence="1">
    <location>
        <begin position="43"/>
        <end position="61"/>
    </location>
</feature>
<dbReference type="Pfam" id="PF18900">
    <property type="entry name" value="DUF5656"/>
    <property type="match status" value="1"/>
</dbReference>
<name>A0A2M8L4S4_9BACT</name>
<feature type="transmembrane region" description="Helical" evidence="1">
    <location>
        <begin position="218"/>
        <end position="238"/>
    </location>
</feature>
<dbReference type="InterPro" id="IPR043715">
    <property type="entry name" value="DUF5656"/>
</dbReference>
<reference evidence="3" key="1">
    <citation type="submission" date="2017-09" db="EMBL/GenBank/DDBJ databases">
        <title>Depth-based differentiation of microbial function through sediment-hosted aquifers and enrichment of novel symbionts in the deep terrestrial subsurface.</title>
        <authorList>
            <person name="Probst A.J."/>
            <person name="Ladd B."/>
            <person name="Jarett J.K."/>
            <person name="Geller-Mcgrath D.E."/>
            <person name="Sieber C.M.K."/>
            <person name="Emerson J.B."/>
            <person name="Anantharaman K."/>
            <person name="Thomas B.C."/>
            <person name="Malmstrom R."/>
            <person name="Stieglmeier M."/>
            <person name="Klingl A."/>
            <person name="Woyke T."/>
            <person name="Ryan C.M."/>
            <person name="Banfield J.F."/>
        </authorList>
    </citation>
    <scope>NUCLEOTIDE SEQUENCE [LARGE SCALE GENOMIC DNA]</scope>
</reference>
<organism evidence="2 3">
    <name type="scientific">Candidatus Shapirobacteria bacterium CG10_big_fil_rev_8_21_14_0_10_38_14</name>
    <dbReference type="NCBI Taxonomy" id="1974483"/>
    <lineage>
        <taxon>Bacteria</taxon>
        <taxon>Candidatus Shapironibacteriota</taxon>
    </lineage>
</organism>
<evidence type="ECO:0000256" key="1">
    <source>
        <dbReference type="SAM" id="Phobius"/>
    </source>
</evidence>
<comment type="caution">
    <text evidence="2">The sequence shown here is derived from an EMBL/GenBank/DDBJ whole genome shotgun (WGS) entry which is preliminary data.</text>
</comment>
<keyword evidence="1" id="KW-0812">Transmembrane</keyword>
<accession>A0A2M8L4S4</accession>
<feature type="transmembrane region" description="Helical" evidence="1">
    <location>
        <begin position="20"/>
        <end position="37"/>
    </location>
</feature>
<feature type="transmembrane region" description="Helical" evidence="1">
    <location>
        <begin position="250"/>
        <end position="268"/>
    </location>
</feature>
<dbReference type="Proteomes" id="UP000229500">
    <property type="component" value="Unassembled WGS sequence"/>
</dbReference>
<protein>
    <submittedName>
        <fullName evidence="2">Uncharacterized protein</fullName>
    </submittedName>
</protein>
<gene>
    <name evidence="2" type="ORF">COU96_03195</name>
</gene>
<dbReference type="EMBL" id="PFEL01000121">
    <property type="protein sequence ID" value="PJE68553.1"/>
    <property type="molecule type" value="Genomic_DNA"/>
</dbReference>
<feature type="transmembrane region" description="Helical" evidence="1">
    <location>
        <begin position="161"/>
        <end position="179"/>
    </location>
</feature>
<dbReference type="AlphaFoldDB" id="A0A2M8L4S4"/>